<dbReference type="OrthoDB" id="3437933at2759"/>
<reference evidence="3" key="2">
    <citation type="journal article" date="2018" name="Nat. Commun.">
        <title>Extreme sensitivity to ultraviolet light in the fungal pathogen causing white-nose syndrome of bats.</title>
        <authorList>
            <person name="Palmer J.M."/>
            <person name="Drees K.P."/>
            <person name="Foster J.T."/>
            <person name="Lindner D.L."/>
        </authorList>
    </citation>
    <scope>NUCLEOTIDE SEQUENCE [LARGE SCALE GENOMIC DNA]</scope>
    <source>
        <strain evidence="3">UAMH 10579</strain>
    </source>
</reference>
<feature type="compositionally biased region" description="Polar residues" evidence="1">
    <location>
        <begin position="21"/>
        <end position="32"/>
    </location>
</feature>
<gene>
    <name evidence="2" type="ORF">VE01_09458</name>
</gene>
<feature type="region of interest" description="Disordered" evidence="1">
    <location>
        <begin position="164"/>
        <end position="215"/>
    </location>
</feature>
<evidence type="ECO:0000256" key="1">
    <source>
        <dbReference type="SAM" id="MobiDB-lite"/>
    </source>
</evidence>
<dbReference type="EMBL" id="KV460266">
    <property type="protein sequence ID" value="OBT92515.1"/>
    <property type="molecule type" value="Genomic_DNA"/>
</dbReference>
<organism evidence="2 3">
    <name type="scientific">Pseudogymnoascus verrucosus</name>
    <dbReference type="NCBI Taxonomy" id="342668"/>
    <lineage>
        <taxon>Eukaryota</taxon>
        <taxon>Fungi</taxon>
        <taxon>Dikarya</taxon>
        <taxon>Ascomycota</taxon>
        <taxon>Pezizomycotina</taxon>
        <taxon>Leotiomycetes</taxon>
        <taxon>Thelebolales</taxon>
        <taxon>Thelebolaceae</taxon>
        <taxon>Pseudogymnoascus</taxon>
    </lineage>
</organism>
<dbReference type="AlphaFoldDB" id="A0A1B8G9L2"/>
<protein>
    <submittedName>
        <fullName evidence="2">Uncharacterized protein</fullName>
    </submittedName>
</protein>
<dbReference type="GeneID" id="28842844"/>
<keyword evidence="3" id="KW-1185">Reference proteome</keyword>
<evidence type="ECO:0000313" key="2">
    <source>
        <dbReference type="EMBL" id="OBT92515.1"/>
    </source>
</evidence>
<sequence>MADSTPATELQRMLRRDSPGRNDTTNDMPSSAASKVASDVLSDVGLLVSIPKTVQAGVALPIVVELGCYGLDRRDLRAIATLLSYTGEGKLDGNTVETGQRVSPIKMKFCFTLTITNPGTYCVRIRLEETLFGSSYGQIDSEDITVTKVQNSRLRDSNATLDDGLASDVEETTETNRMVNIVNDSNLQPVSTPDETAEKEGLSPPPPRKEPRSMTQIPSAIYSRQSLDILQRLWGARLCAGMKDEAVQGAFKKVHGQMPPKHHELLCRVAWLFQANKMKILSPPWEAFYKFAFGQGSEIEKGCVFGQLTENWNSISNGRRTKEKITTDWQYMFFATGEFLKERLREIGYRLCICGDSQPHSAPQKFLSDSEENRVEERIKQAVFACTALIVFDSRIKDGETSQHTCKDSHKAVRKAIRGFEDAKGLSNEIQDDLRNINAYLNSCGVSSLDLEASKISD</sequence>
<dbReference type="Proteomes" id="UP000091956">
    <property type="component" value="Unassembled WGS sequence"/>
</dbReference>
<evidence type="ECO:0000313" key="3">
    <source>
        <dbReference type="Proteomes" id="UP000091956"/>
    </source>
</evidence>
<accession>A0A1B8G9L2</accession>
<name>A0A1B8G9L2_9PEZI</name>
<feature type="compositionally biased region" description="Basic and acidic residues" evidence="1">
    <location>
        <begin position="196"/>
        <end position="212"/>
    </location>
</feature>
<reference evidence="2 3" key="1">
    <citation type="submission" date="2016-03" db="EMBL/GenBank/DDBJ databases">
        <title>Comparative genomics of Pseudogymnoascus destructans, the fungus causing white-nose syndrome of bats.</title>
        <authorList>
            <person name="Palmer J.M."/>
            <person name="Drees K.P."/>
            <person name="Foster J.T."/>
            <person name="Lindner D.L."/>
        </authorList>
    </citation>
    <scope>NUCLEOTIDE SEQUENCE [LARGE SCALE GENOMIC DNA]</scope>
    <source>
        <strain evidence="2 3">UAMH 10579</strain>
    </source>
</reference>
<proteinExistence type="predicted"/>
<feature type="region of interest" description="Disordered" evidence="1">
    <location>
        <begin position="1"/>
        <end position="32"/>
    </location>
</feature>
<feature type="compositionally biased region" description="Polar residues" evidence="1">
    <location>
        <begin position="175"/>
        <end position="194"/>
    </location>
</feature>
<dbReference type="RefSeq" id="XP_018126248.1">
    <property type="nucleotide sequence ID" value="XM_018278872.2"/>
</dbReference>